<dbReference type="EMBL" id="JACEFO010002305">
    <property type="protein sequence ID" value="KAF8666875.1"/>
    <property type="molecule type" value="Genomic_DNA"/>
</dbReference>
<protein>
    <submittedName>
        <fullName evidence="1">Uncharacterized protein</fullName>
    </submittedName>
</protein>
<accession>A0A835E8J2</accession>
<gene>
    <name evidence="1" type="ORF">HU200_053398</name>
</gene>
<sequence length="52" mass="6150">MHRARSLQSQATRAMVAKLLAKLDDLLLWCLVDWRRKKKNFFLGNVFCGRDE</sequence>
<keyword evidence="2" id="KW-1185">Reference proteome</keyword>
<evidence type="ECO:0000313" key="1">
    <source>
        <dbReference type="EMBL" id="KAF8666875.1"/>
    </source>
</evidence>
<evidence type="ECO:0000313" key="2">
    <source>
        <dbReference type="Proteomes" id="UP000636709"/>
    </source>
</evidence>
<comment type="caution">
    <text evidence="1">The sequence shown here is derived from an EMBL/GenBank/DDBJ whole genome shotgun (WGS) entry which is preliminary data.</text>
</comment>
<reference evidence="1" key="1">
    <citation type="submission" date="2020-07" db="EMBL/GenBank/DDBJ databases">
        <title>Genome sequence and genetic diversity analysis of an under-domesticated orphan crop, white fonio (Digitaria exilis).</title>
        <authorList>
            <person name="Bennetzen J.L."/>
            <person name="Chen S."/>
            <person name="Ma X."/>
            <person name="Wang X."/>
            <person name="Yssel A.E.J."/>
            <person name="Chaluvadi S.R."/>
            <person name="Johnson M."/>
            <person name="Gangashetty P."/>
            <person name="Hamidou F."/>
            <person name="Sanogo M.D."/>
            <person name="Zwaenepoel A."/>
            <person name="Wallace J."/>
            <person name="Van De Peer Y."/>
            <person name="Van Deynze A."/>
        </authorList>
    </citation>
    <scope>NUCLEOTIDE SEQUENCE</scope>
    <source>
        <tissue evidence="1">Leaves</tissue>
    </source>
</reference>
<proteinExistence type="predicted"/>
<name>A0A835E8J2_9POAL</name>
<dbReference type="AlphaFoldDB" id="A0A835E8J2"/>
<dbReference type="Proteomes" id="UP000636709">
    <property type="component" value="Unassembled WGS sequence"/>
</dbReference>
<organism evidence="1 2">
    <name type="scientific">Digitaria exilis</name>
    <dbReference type="NCBI Taxonomy" id="1010633"/>
    <lineage>
        <taxon>Eukaryota</taxon>
        <taxon>Viridiplantae</taxon>
        <taxon>Streptophyta</taxon>
        <taxon>Embryophyta</taxon>
        <taxon>Tracheophyta</taxon>
        <taxon>Spermatophyta</taxon>
        <taxon>Magnoliopsida</taxon>
        <taxon>Liliopsida</taxon>
        <taxon>Poales</taxon>
        <taxon>Poaceae</taxon>
        <taxon>PACMAD clade</taxon>
        <taxon>Panicoideae</taxon>
        <taxon>Panicodae</taxon>
        <taxon>Paniceae</taxon>
        <taxon>Anthephorinae</taxon>
        <taxon>Digitaria</taxon>
    </lineage>
</organism>